<evidence type="ECO:0000259" key="5">
    <source>
        <dbReference type="PROSITE" id="PS50240"/>
    </source>
</evidence>
<comment type="similarity">
    <text evidence="2">Belongs to the peptidase S1 family. CLIP subfamily.</text>
</comment>
<dbReference type="InterPro" id="IPR043504">
    <property type="entry name" value="Peptidase_S1_PA_chymotrypsin"/>
</dbReference>
<dbReference type="PROSITE" id="PS00134">
    <property type="entry name" value="TRYPSIN_HIS"/>
    <property type="match status" value="1"/>
</dbReference>
<dbReference type="InterPro" id="IPR001314">
    <property type="entry name" value="Peptidase_S1A"/>
</dbReference>
<dbReference type="GO" id="GO:0004252">
    <property type="term" value="F:serine-type endopeptidase activity"/>
    <property type="evidence" value="ECO:0007669"/>
    <property type="project" value="InterPro"/>
</dbReference>
<dbReference type="GO" id="GO:0006508">
    <property type="term" value="P:proteolysis"/>
    <property type="evidence" value="ECO:0007669"/>
    <property type="project" value="UniProtKB-KW"/>
</dbReference>
<dbReference type="PROSITE" id="PS50240">
    <property type="entry name" value="TRYPSIN_DOM"/>
    <property type="match status" value="1"/>
</dbReference>
<feature type="region of interest" description="Disordered" evidence="4">
    <location>
        <begin position="1"/>
        <end position="57"/>
    </location>
</feature>
<keyword evidence="3" id="KW-0720">Serine protease</keyword>
<dbReference type="FunFam" id="2.40.10.10:FF:000068">
    <property type="entry name" value="transmembrane protease serine 2"/>
    <property type="match status" value="1"/>
</dbReference>
<sequence length="333" mass="34697">PPTAGPPTAGPPTSGPPTAGPPTAGPPTTGPPTAGPPETGQSTATPAPTVSTGPSTTVRCGIENTATQRIVNGVDVSVIRKYSWQVGLSADKTVNYYCGGSIISDKHILTAAHCFYDFPQGGACSKNVPSEVYVGIGDHNYAQTTENLPDFSEPILFKQVVTHPNYNCSTFDSDIAVIELSKSIDLVKHADAIHPICLPKDNSKNYEGSTATVSGWGSTVGYNPNEIKDPAYPNILQEADVTVKTNTECGIPDDQLCAGTDEGYETGGKDACQGDSGGPLYVKETATQHVQVGVVSYGAGCASKGLSGVYARVGFFLDWIKTQVGSETTYTVT</sequence>
<dbReference type="PRINTS" id="PR00722">
    <property type="entry name" value="CHYMOTRYPSIN"/>
</dbReference>
<accession>A0AAV2SN33</accession>
<dbReference type="PROSITE" id="PS00135">
    <property type="entry name" value="TRYPSIN_SER"/>
    <property type="match status" value="1"/>
</dbReference>
<dbReference type="AlphaFoldDB" id="A0AAV2SN33"/>
<keyword evidence="3" id="KW-0645">Protease</keyword>
<dbReference type="PANTHER" id="PTHR24253:SF153">
    <property type="entry name" value="SERINE PROTEASE HEPSIN"/>
    <property type="match status" value="1"/>
</dbReference>
<dbReference type="Gene3D" id="2.40.10.10">
    <property type="entry name" value="Trypsin-like serine proteases"/>
    <property type="match status" value="1"/>
</dbReference>
<dbReference type="EMBL" id="CAXKWB010085753">
    <property type="protein sequence ID" value="CAL4210613.1"/>
    <property type="molecule type" value="Genomic_DNA"/>
</dbReference>
<name>A0AAV2SN33_MEGNR</name>
<evidence type="ECO:0000313" key="7">
    <source>
        <dbReference type="Proteomes" id="UP001497623"/>
    </source>
</evidence>
<dbReference type="InterPro" id="IPR001254">
    <property type="entry name" value="Trypsin_dom"/>
</dbReference>
<reference evidence="6 7" key="1">
    <citation type="submission" date="2024-05" db="EMBL/GenBank/DDBJ databases">
        <authorList>
            <person name="Wallberg A."/>
        </authorList>
    </citation>
    <scope>NUCLEOTIDE SEQUENCE [LARGE SCALE GENOMIC DNA]</scope>
</reference>
<dbReference type="Proteomes" id="UP001497623">
    <property type="component" value="Unassembled WGS sequence"/>
</dbReference>
<evidence type="ECO:0000313" key="6">
    <source>
        <dbReference type="EMBL" id="CAL4210613.1"/>
    </source>
</evidence>
<proteinExistence type="inferred from homology"/>
<feature type="compositionally biased region" description="Polar residues" evidence="4">
    <location>
        <begin position="41"/>
        <end position="57"/>
    </location>
</feature>
<keyword evidence="1" id="KW-1015">Disulfide bond</keyword>
<keyword evidence="7" id="KW-1185">Reference proteome</keyword>
<evidence type="ECO:0000256" key="2">
    <source>
        <dbReference type="ARBA" id="ARBA00024195"/>
    </source>
</evidence>
<protein>
    <recommendedName>
        <fullName evidence="5">Peptidase S1 domain-containing protein</fullName>
    </recommendedName>
</protein>
<dbReference type="Pfam" id="PF00089">
    <property type="entry name" value="Trypsin"/>
    <property type="match status" value="1"/>
</dbReference>
<gene>
    <name evidence="6" type="ORF">MNOR_LOCUS38323</name>
</gene>
<organism evidence="6 7">
    <name type="scientific">Meganyctiphanes norvegica</name>
    <name type="common">Northern krill</name>
    <name type="synonym">Thysanopoda norvegica</name>
    <dbReference type="NCBI Taxonomy" id="48144"/>
    <lineage>
        <taxon>Eukaryota</taxon>
        <taxon>Metazoa</taxon>
        <taxon>Ecdysozoa</taxon>
        <taxon>Arthropoda</taxon>
        <taxon>Crustacea</taxon>
        <taxon>Multicrustacea</taxon>
        <taxon>Malacostraca</taxon>
        <taxon>Eumalacostraca</taxon>
        <taxon>Eucarida</taxon>
        <taxon>Euphausiacea</taxon>
        <taxon>Euphausiidae</taxon>
        <taxon>Meganyctiphanes</taxon>
    </lineage>
</organism>
<evidence type="ECO:0000256" key="1">
    <source>
        <dbReference type="ARBA" id="ARBA00023157"/>
    </source>
</evidence>
<feature type="domain" description="Peptidase S1" evidence="5">
    <location>
        <begin position="70"/>
        <end position="325"/>
    </location>
</feature>
<dbReference type="InterPro" id="IPR009003">
    <property type="entry name" value="Peptidase_S1_PA"/>
</dbReference>
<feature type="compositionally biased region" description="Pro residues" evidence="4">
    <location>
        <begin position="1"/>
        <end position="35"/>
    </location>
</feature>
<dbReference type="PANTHER" id="PTHR24253">
    <property type="entry name" value="TRANSMEMBRANE PROTEASE SERINE"/>
    <property type="match status" value="1"/>
</dbReference>
<keyword evidence="3" id="KW-0378">Hydrolase</keyword>
<dbReference type="SMART" id="SM00020">
    <property type="entry name" value="Tryp_SPc"/>
    <property type="match status" value="1"/>
</dbReference>
<dbReference type="CDD" id="cd00190">
    <property type="entry name" value="Tryp_SPc"/>
    <property type="match status" value="1"/>
</dbReference>
<dbReference type="InterPro" id="IPR033116">
    <property type="entry name" value="TRYPSIN_SER"/>
</dbReference>
<feature type="non-terminal residue" evidence="6">
    <location>
        <position position="1"/>
    </location>
</feature>
<evidence type="ECO:0000256" key="3">
    <source>
        <dbReference type="RuleBase" id="RU363034"/>
    </source>
</evidence>
<dbReference type="FunFam" id="2.40.10.10:FF:000002">
    <property type="entry name" value="Transmembrane protease serine"/>
    <property type="match status" value="1"/>
</dbReference>
<comment type="caution">
    <text evidence="6">The sequence shown here is derived from an EMBL/GenBank/DDBJ whole genome shotgun (WGS) entry which is preliminary data.</text>
</comment>
<evidence type="ECO:0000256" key="4">
    <source>
        <dbReference type="SAM" id="MobiDB-lite"/>
    </source>
</evidence>
<dbReference type="SUPFAM" id="SSF50494">
    <property type="entry name" value="Trypsin-like serine proteases"/>
    <property type="match status" value="1"/>
</dbReference>
<dbReference type="InterPro" id="IPR018114">
    <property type="entry name" value="TRYPSIN_HIS"/>
</dbReference>